<feature type="domain" description="ParB-like N-terminal" evidence="2">
    <location>
        <begin position="9"/>
        <end position="103"/>
    </location>
</feature>
<sequence>MRAISDNLKQVETSKIEFDKDNPRRESEAQIKSQPSFRNLVSSVRDDGIIVPLIVKAKDKGFVLIDGERRLRAAIEVNLSKIPVLVAKDHIDGKILAYKTHKLHEKWSTVAETTSIKHIVDELKKQDPDVTDTVLKKKIIEITHENNTKAGDMLEIIKFEDKYIERAMTNDLSHSYLVQIGKSFINKIKKEHPNILKLYTEDQLRSIMAEKALKGLLGNTRFLMDNFKELFNDVSNKTEVEKIIIKFLNNKARDIRSAHEEYLNYLTKLEKAGRNINPKKESKKSGVTKDSKNISKNRSAKSETNNQKRLGLTKKQQTLLSDVRTKYEVIAKTFSSDEEEYLLEALHCLEEHCFKGATLMIWAAGISRILAYIEKDINDFNDKSKEMVAQKTSYYKHFSSQFRTEFKIIDEIRQNSRDMQLLCYICYKGFITEPSFKKLKGHYDKRNDCAHPTSITLGVNETVAIFEDVFELILDNKKLATIIDKCK</sequence>
<feature type="compositionally biased region" description="Basic and acidic residues" evidence="1">
    <location>
        <begin position="276"/>
        <end position="293"/>
    </location>
</feature>
<proteinExistence type="predicted"/>
<dbReference type="EMBL" id="CP029186">
    <property type="protein sequence ID" value="AWH85268.1"/>
    <property type="molecule type" value="Genomic_DNA"/>
</dbReference>
<dbReference type="PANTHER" id="PTHR33375">
    <property type="entry name" value="CHROMOSOME-PARTITIONING PROTEIN PARB-RELATED"/>
    <property type="match status" value="1"/>
</dbReference>
<protein>
    <recommendedName>
        <fullName evidence="2">ParB-like N-terminal domain-containing protein</fullName>
    </recommendedName>
</protein>
<evidence type="ECO:0000256" key="1">
    <source>
        <dbReference type="SAM" id="MobiDB-lite"/>
    </source>
</evidence>
<name>A0A2S1QXZ7_9FLAO</name>
<evidence type="ECO:0000313" key="4">
    <source>
        <dbReference type="Proteomes" id="UP000244929"/>
    </source>
</evidence>
<evidence type="ECO:0000259" key="2">
    <source>
        <dbReference type="SMART" id="SM00470"/>
    </source>
</evidence>
<gene>
    <name evidence="3" type="ORF">HYN59_09120</name>
</gene>
<dbReference type="Gene3D" id="3.90.1530.10">
    <property type="entry name" value="Conserved hypothetical protein from pyrococcus furiosus pfu- 392566-001, ParB domain"/>
    <property type="match status" value="1"/>
</dbReference>
<dbReference type="InterPro" id="IPR003115">
    <property type="entry name" value="ParB_N"/>
</dbReference>
<evidence type="ECO:0000313" key="3">
    <source>
        <dbReference type="EMBL" id="AWH85268.1"/>
    </source>
</evidence>
<organism evidence="3 4">
    <name type="scientific">Flavobacterium album</name>
    <dbReference type="NCBI Taxonomy" id="2175091"/>
    <lineage>
        <taxon>Bacteria</taxon>
        <taxon>Pseudomonadati</taxon>
        <taxon>Bacteroidota</taxon>
        <taxon>Flavobacteriia</taxon>
        <taxon>Flavobacteriales</taxon>
        <taxon>Flavobacteriaceae</taxon>
        <taxon>Flavobacterium</taxon>
    </lineage>
</organism>
<dbReference type="SUPFAM" id="SSF110849">
    <property type="entry name" value="ParB/Sulfiredoxin"/>
    <property type="match status" value="1"/>
</dbReference>
<accession>A0A2S1QXZ7</accession>
<dbReference type="RefSeq" id="WP_108777972.1">
    <property type="nucleotide sequence ID" value="NZ_CP029186.1"/>
</dbReference>
<dbReference type="PANTHER" id="PTHR33375:SF1">
    <property type="entry name" value="CHROMOSOME-PARTITIONING PROTEIN PARB-RELATED"/>
    <property type="match status" value="1"/>
</dbReference>
<dbReference type="GO" id="GO:0007059">
    <property type="term" value="P:chromosome segregation"/>
    <property type="evidence" value="ECO:0007669"/>
    <property type="project" value="TreeGrafter"/>
</dbReference>
<feature type="compositionally biased region" description="Polar residues" evidence="1">
    <location>
        <begin position="294"/>
        <end position="308"/>
    </location>
</feature>
<dbReference type="SMART" id="SM00470">
    <property type="entry name" value="ParB"/>
    <property type="match status" value="1"/>
</dbReference>
<dbReference type="Pfam" id="PF02195">
    <property type="entry name" value="ParB_N"/>
    <property type="match status" value="1"/>
</dbReference>
<keyword evidence="4" id="KW-1185">Reference proteome</keyword>
<dbReference type="Proteomes" id="UP000244929">
    <property type="component" value="Chromosome"/>
</dbReference>
<dbReference type="OrthoDB" id="9802051at2"/>
<dbReference type="GO" id="GO:0005694">
    <property type="term" value="C:chromosome"/>
    <property type="evidence" value="ECO:0007669"/>
    <property type="project" value="TreeGrafter"/>
</dbReference>
<dbReference type="AlphaFoldDB" id="A0A2S1QXZ7"/>
<dbReference type="InterPro" id="IPR050336">
    <property type="entry name" value="Chromosome_partition/occlusion"/>
</dbReference>
<feature type="region of interest" description="Disordered" evidence="1">
    <location>
        <begin position="276"/>
        <end position="308"/>
    </location>
</feature>
<dbReference type="KEGG" id="falb:HYN59_09120"/>
<dbReference type="InterPro" id="IPR036086">
    <property type="entry name" value="ParB/Sulfiredoxin_sf"/>
</dbReference>
<reference evidence="3 4" key="1">
    <citation type="submission" date="2018-04" db="EMBL/GenBank/DDBJ databases">
        <title>Genome sequencing of Flavobacterium sp. HYN0059.</title>
        <authorList>
            <person name="Yi H."/>
            <person name="Baek C."/>
        </authorList>
    </citation>
    <scope>NUCLEOTIDE SEQUENCE [LARGE SCALE GENOMIC DNA]</scope>
    <source>
        <strain evidence="3 4">HYN0059</strain>
    </source>
</reference>